<organism evidence="2 3">
    <name type="scientific">Paraglomus brasilianum</name>
    <dbReference type="NCBI Taxonomy" id="144538"/>
    <lineage>
        <taxon>Eukaryota</taxon>
        <taxon>Fungi</taxon>
        <taxon>Fungi incertae sedis</taxon>
        <taxon>Mucoromycota</taxon>
        <taxon>Glomeromycotina</taxon>
        <taxon>Glomeromycetes</taxon>
        <taxon>Paraglomerales</taxon>
        <taxon>Paraglomeraceae</taxon>
        <taxon>Paraglomus</taxon>
    </lineage>
</organism>
<gene>
    <name evidence="2" type="ORF">PBRASI_LOCUS9406</name>
</gene>
<sequence length="393" mass="43856">MANSYITLRRQSFVPKKPVRLLVTSATRDVLPKVINLYEGIRNGDRHSLAKAITLVESTRRDHKFQSEQLLSTILNKAPVSTRSRSHHSTLRIGLSGPPGVGKSTFLETFGMYILSQRHRVAVLAVDPSSSRSGGSILGDKTRMPQLSNQDNAYVRPSPSRGTLGTYSDMNKLSRLFDNIIDLFVILYGLGGVARNTNEAITLCEAAGYDVCLVETVGVGQSETMVAEMVDMFVLMVPPAGGDEIQGLKKGIVEISDLVIINKSDGAFQGAAMQAMTEYTSALKYLQPNTPAWKPRVIRVSAKNNVGIKETWDIIQEYYKVMRESGQFEKRRGEQRKSWMWTQIKNELMDRLKSDSAIRTMVEELEEKVFQGEMASGAAADYVVDRFTNKYRQ</sequence>
<dbReference type="EMBL" id="CAJVPI010002035">
    <property type="protein sequence ID" value="CAG8634051.1"/>
    <property type="molecule type" value="Genomic_DNA"/>
</dbReference>
<dbReference type="PANTHER" id="PTHR23408">
    <property type="entry name" value="METHYLMALONYL-COA MUTASE"/>
    <property type="match status" value="1"/>
</dbReference>
<accession>A0A9N9DAG1</accession>
<comment type="caution">
    <text evidence="2">The sequence shown here is derived from an EMBL/GenBank/DDBJ whole genome shotgun (WGS) entry which is preliminary data.</text>
</comment>
<dbReference type="CDD" id="cd03114">
    <property type="entry name" value="MMAA-like"/>
    <property type="match status" value="1"/>
</dbReference>
<dbReference type="InterPro" id="IPR005129">
    <property type="entry name" value="GTPase_ArgK"/>
</dbReference>
<dbReference type="OrthoDB" id="1476984at2759"/>
<dbReference type="Gene3D" id="3.40.50.300">
    <property type="entry name" value="P-loop containing nucleotide triphosphate hydrolases"/>
    <property type="match status" value="1"/>
</dbReference>
<evidence type="ECO:0000256" key="1">
    <source>
        <dbReference type="ARBA" id="ARBA00009625"/>
    </source>
</evidence>
<dbReference type="GO" id="GO:0005525">
    <property type="term" value="F:GTP binding"/>
    <property type="evidence" value="ECO:0007669"/>
    <property type="project" value="InterPro"/>
</dbReference>
<dbReference type="Gene3D" id="1.10.287.130">
    <property type="match status" value="1"/>
</dbReference>
<evidence type="ECO:0000313" key="2">
    <source>
        <dbReference type="EMBL" id="CAG8634051.1"/>
    </source>
</evidence>
<dbReference type="Gene3D" id="1.20.5.170">
    <property type="match status" value="1"/>
</dbReference>
<dbReference type="Pfam" id="PF03308">
    <property type="entry name" value="MeaB"/>
    <property type="match status" value="2"/>
</dbReference>
<dbReference type="GO" id="GO:0003924">
    <property type="term" value="F:GTPase activity"/>
    <property type="evidence" value="ECO:0007669"/>
    <property type="project" value="InterPro"/>
</dbReference>
<name>A0A9N9DAG1_9GLOM</name>
<comment type="similarity">
    <text evidence="1">Belongs to the SIMIBI class G3E GTPase family. ArgK/MeaB subfamily.</text>
</comment>
<dbReference type="AlphaFoldDB" id="A0A9N9DAG1"/>
<protein>
    <submittedName>
        <fullName evidence="2">7117_t:CDS:1</fullName>
    </submittedName>
</protein>
<dbReference type="InterPro" id="IPR027417">
    <property type="entry name" value="P-loop_NTPase"/>
</dbReference>
<evidence type="ECO:0000313" key="3">
    <source>
        <dbReference type="Proteomes" id="UP000789739"/>
    </source>
</evidence>
<dbReference type="PANTHER" id="PTHR23408:SF3">
    <property type="entry name" value="METHYLMALONIC ACIDURIA TYPE A PROTEIN, MITOCHONDRIAL"/>
    <property type="match status" value="1"/>
</dbReference>
<keyword evidence="3" id="KW-1185">Reference proteome</keyword>
<reference evidence="2" key="1">
    <citation type="submission" date="2021-06" db="EMBL/GenBank/DDBJ databases">
        <authorList>
            <person name="Kallberg Y."/>
            <person name="Tangrot J."/>
            <person name="Rosling A."/>
        </authorList>
    </citation>
    <scope>NUCLEOTIDE SEQUENCE</scope>
    <source>
        <strain evidence="2">BR232B</strain>
    </source>
</reference>
<dbReference type="GO" id="GO:0005737">
    <property type="term" value="C:cytoplasm"/>
    <property type="evidence" value="ECO:0007669"/>
    <property type="project" value="TreeGrafter"/>
</dbReference>
<proteinExistence type="inferred from homology"/>
<dbReference type="SUPFAM" id="SSF52540">
    <property type="entry name" value="P-loop containing nucleoside triphosphate hydrolases"/>
    <property type="match status" value="1"/>
</dbReference>
<dbReference type="Proteomes" id="UP000789739">
    <property type="component" value="Unassembled WGS sequence"/>
</dbReference>